<dbReference type="RefSeq" id="WP_311662811.1">
    <property type="nucleotide sequence ID" value="NZ_JAVRHT010000012.1"/>
</dbReference>
<dbReference type="SUPFAM" id="SSF51306">
    <property type="entry name" value="LexA/Signal peptidase"/>
    <property type="match status" value="1"/>
</dbReference>
<dbReference type="InterPro" id="IPR019533">
    <property type="entry name" value="Peptidase_S26"/>
</dbReference>
<reference evidence="3 4" key="1">
    <citation type="submission" date="2023-09" db="EMBL/GenBank/DDBJ databases">
        <authorList>
            <person name="Rey-Velasco X."/>
        </authorList>
    </citation>
    <scope>NUCLEOTIDE SEQUENCE [LARGE SCALE GENOMIC DNA]</scope>
    <source>
        <strain evidence="3 4">F394</strain>
    </source>
</reference>
<dbReference type="Gene3D" id="2.10.109.10">
    <property type="entry name" value="Umud Fragment, subunit A"/>
    <property type="match status" value="1"/>
</dbReference>
<keyword evidence="4" id="KW-1185">Reference proteome</keyword>
<dbReference type="InterPro" id="IPR036286">
    <property type="entry name" value="LexA/Signal_pep-like_sf"/>
</dbReference>
<keyword evidence="1" id="KW-1133">Transmembrane helix</keyword>
<name>A0ABU3BQB0_9BACT</name>
<feature type="transmembrane region" description="Helical" evidence="1">
    <location>
        <begin position="12"/>
        <end position="34"/>
    </location>
</feature>
<accession>A0ABU3BQB0</accession>
<sequence length="185" mass="20076">MRRNHDRRRRRLRRWAVALGAAVVVVVAGALFGVRVNTTPSLPRGLYVASALGERPVARGDLVAACPDTAAVRRLGRYWTNGRCPGGSQRPDGVRPLAKPVAGLPGDTVRVDSAGVWVGERHLPASAPLVRDRAGRPVQPALGVHVLGPGEYWLHSGRVPTSIDSRYTGPVRVVLERLRPLWTED</sequence>
<dbReference type="EMBL" id="JAVRHT010000012">
    <property type="protein sequence ID" value="MDT0631468.1"/>
    <property type="molecule type" value="Genomic_DNA"/>
</dbReference>
<feature type="domain" description="Peptidase S26" evidence="2">
    <location>
        <begin position="16"/>
        <end position="172"/>
    </location>
</feature>
<comment type="caution">
    <text evidence="3">The sequence shown here is derived from an EMBL/GenBank/DDBJ whole genome shotgun (WGS) entry which is preliminary data.</text>
</comment>
<evidence type="ECO:0000259" key="2">
    <source>
        <dbReference type="Pfam" id="PF10502"/>
    </source>
</evidence>
<dbReference type="Proteomes" id="UP001267426">
    <property type="component" value="Unassembled WGS sequence"/>
</dbReference>
<keyword evidence="1" id="KW-0812">Transmembrane</keyword>
<evidence type="ECO:0000313" key="4">
    <source>
        <dbReference type="Proteomes" id="UP001267426"/>
    </source>
</evidence>
<evidence type="ECO:0000313" key="3">
    <source>
        <dbReference type="EMBL" id="MDT0631468.1"/>
    </source>
</evidence>
<dbReference type="Pfam" id="PF10502">
    <property type="entry name" value="Peptidase_S26"/>
    <property type="match status" value="1"/>
</dbReference>
<organism evidence="3 4">
    <name type="scientific">Rubrivirga litoralis</name>
    <dbReference type="NCBI Taxonomy" id="3075598"/>
    <lineage>
        <taxon>Bacteria</taxon>
        <taxon>Pseudomonadati</taxon>
        <taxon>Rhodothermota</taxon>
        <taxon>Rhodothermia</taxon>
        <taxon>Rhodothermales</taxon>
        <taxon>Rubricoccaceae</taxon>
        <taxon>Rubrivirga</taxon>
    </lineage>
</organism>
<protein>
    <submittedName>
        <fullName evidence="3">S26 family signal peptidase</fullName>
    </submittedName>
</protein>
<gene>
    <name evidence="3" type="ORF">RM540_06855</name>
</gene>
<keyword evidence="1" id="KW-0472">Membrane</keyword>
<evidence type="ECO:0000256" key="1">
    <source>
        <dbReference type="SAM" id="Phobius"/>
    </source>
</evidence>
<proteinExistence type="predicted"/>